<evidence type="ECO:0000259" key="11">
    <source>
        <dbReference type="PROSITE" id="PS51039"/>
    </source>
</evidence>
<keyword evidence="9 10" id="KW-0472">Membrane</keyword>
<dbReference type="Gene3D" id="4.10.1110.10">
    <property type="entry name" value="AN1-like Zinc finger"/>
    <property type="match status" value="1"/>
</dbReference>
<reference evidence="12 13" key="1">
    <citation type="journal article" date="2016" name="Nat. Microbiol.">
        <title>Genomic inference of the metabolism of cosmopolitan subsurface Archaea, Hadesarchaea.</title>
        <authorList>
            <person name="Baker B.J."/>
            <person name="Saw J.H."/>
            <person name="Lind A.E."/>
            <person name="Lazar C.S."/>
            <person name="Hinrichs K.-U."/>
            <person name="Teske A.P."/>
            <person name="Ettema T.J."/>
        </authorList>
    </citation>
    <scope>NUCLEOTIDE SEQUENCE [LARGE SCALE GENOMIC DNA]</scope>
</reference>
<comment type="caution">
    <text evidence="12">The sequence shown here is derived from an EMBL/GenBank/DDBJ whole genome shotgun (WGS) entry which is preliminary data.</text>
</comment>
<dbReference type="Pfam" id="PF01694">
    <property type="entry name" value="Rhomboid"/>
    <property type="match status" value="1"/>
</dbReference>
<comment type="similarity">
    <text evidence="2">Belongs to the peptidase S54 family.</text>
</comment>
<dbReference type="Proteomes" id="UP000074294">
    <property type="component" value="Unassembled WGS sequence"/>
</dbReference>
<feature type="transmembrane region" description="Helical" evidence="10">
    <location>
        <begin position="137"/>
        <end position="162"/>
    </location>
</feature>
<dbReference type="PROSITE" id="PS51039">
    <property type="entry name" value="ZF_AN1"/>
    <property type="match status" value="1"/>
</dbReference>
<keyword evidence="4" id="KW-0479">Metal-binding</keyword>
<evidence type="ECO:0000313" key="12">
    <source>
        <dbReference type="EMBL" id="KUO40867.1"/>
    </source>
</evidence>
<dbReference type="SMART" id="SM00154">
    <property type="entry name" value="ZnF_AN1"/>
    <property type="match status" value="1"/>
</dbReference>
<keyword evidence="3 10" id="KW-0812">Transmembrane</keyword>
<evidence type="ECO:0000256" key="5">
    <source>
        <dbReference type="ARBA" id="ARBA00022771"/>
    </source>
</evidence>
<accession>A0A147JWH6</accession>
<evidence type="ECO:0000256" key="8">
    <source>
        <dbReference type="ARBA" id="ARBA00022989"/>
    </source>
</evidence>
<evidence type="ECO:0000256" key="4">
    <source>
        <dbReference type="ARBA" id="ARBA00022723"/>
    </source>
</evidence>
<dbReference type="EMBL" id="LQMQ01000033">
    <property type="protein sequence ID" value="KUO40867.1"/>
    <property type="molecule type" value="Genomic_DNA"/>
</dbReference>
<dbReference type="Gene3D" id="1.20.1540.10">
    <property type="entry name" value="Rhomboid-like"/>
    <property type="match status" value="1"/>
</dbReference>
<evidence type="ECO:0000256" key="1">
    <source>
        <dbReference type="ARBA" id="ARBA00004141"/>
    </source>
</evidence>
<dbReference type="Pfam" id="PF01428">
    <property type="entry name" value="zf-AN1"/>
    <property type="match status" value="1"/>
</dbReference>
<proteinExistence type="inferred from homology"/>
<name>A0A147JWH6_HADYE</name>
<dbReference type="GO" id="GO:0016020">
    <property type="term" value="C:membrane"/>
    <property type="evidence" value="ECO:0007669"/>
    <property type="project" value="UniProtKB-SubCell"/>
</dbReference>
<dbReference type="InterPro" id="IPR035952">
    <property type="entry name" value="Rhomboid-like_sf"/>
</dbReference>
<feature type="transmembrane region" description="Helical" evidence="10">
    <location>
        <begin position="256"/>
        <end position="275"/>
    </location>
</feature>
<evidence type="ECO:0000256" key="7">
    <source>
        <dbReference type="ARBA" id="ARBA00022833"/>
    </source>
</evidence>
<protein>
    <recommendedName>
        <fullName evidence="11">AN1-type domain-containing protein</fullName>
    </recommendedName>
</protein>
<dbReference type="GO" id="GO:0008270">
    <property type="term" value="F:zinc ion binding"/>
    <property type="evidence" value="ECO:0007669"/>
    <property type="project" value="UniProtKB-KW"/>
</dbReference>
<evidence type="ECO:0000256" key="2">
    <source>
        <dbReference type="ARBA" id="ARBA00009045"/>
    </source>
</evidence>
<feature type="transmembrane region" description="Helical" evidence="10">
    <location>
        <begin position="224"/>
        <end position="250"/>
    </location>
</feature>
<keyword evidence="5" id="KW-0863">Zinc-finger</keyword>
<evidence type="ECO:0000256" key="10">
    <source>
        <dbReference type="SAM" id="Phobius"/>
    </source>
</evidence>
<dbReference type="InterPro" id="IPR000058">
    <property type="entry name" value="Znf_AN1"/>
</dbReference>
<dbReference type="SUPFAM" id="SSF118310">
    <property type="entry name" value="AN1-like Zinc finger"/>
    <property type="match status" value="1"/>
</dbReference>
<sequence length="297" mass="32647">MTICEKCGKEVALPFKCSYCGGNFCSDHRLPENHDCKGVTTATKKNDAPPKTEAQTQETPSFNFRYDFSTLQPPRKRRPRFSFPAASMVLLILIVLVFIVQLAAQVILGPAYYLPGDHGSFLYYLAAARATVMERPWTIVTCIFAHGGLLHLLFNCIVLLSFGPILEARIGSKSFLYLFFGAGILASLGQLLFTAPEAVLLGASGAILGVLGTLTVLAPRLPVLLFFIIPLKLWMATLGFGIISVLLVIFEVGGSIANVAHLVGLVLGLLYGYWLKRKERKIQELLMRRFLGPILEI</sequence>
<dbReference type="SUPFAM" id="SSF144091">
    <property type="entry name" value="Rhomboid-like"/>
    <property type="match status" value="1"/>
</dbReference>
<dbReference type="GO" id="GO:0004252">
    <property type="term" value="F:serine-type endopeptidase activity"/>
    <property type="evidence" value="ECO:0007669"/>
    <property type="project" value="InterPro"/>
</dbReference>
<dbReference type="AlphaFoldDB" id="A0A147JWH6"/>
<evidence type="ECO:0000256" key="9">
    <source>
        <dbReference type="ARBA" id="ARBA00023136"/>
    </source>
</evidence>
<organism evidence="12 13">
    <name type="scientific">Hadarchaeum yellowstonense</name>
    <dbReference type="NCBI Taxonomy" id="1776334"/>
    <lineage>
        <taxon>Archaea</taxon>
        <taxon>Methanobacteriati</taxon>
        <taxon>Candidatus Hadarchaeota</taxon>
        <taxon>Candidatus Hadarchaeia</taxon>
        <taxon>Candidatus Hadarchaeales</taxon>
        <taxon>Candidatus Hadarchaeaceae</taxon>
        <taxon>Candidatus Hadarchaeum</taxon>
    </lineage>
</organism>
<evidence type="ECO:0000256" key="6">
    <source>
        <dbReference type="ARBA" id="ARBA00022801"/>
    </source>
</evidence>
<comment type="subcellular location">
    <subcellularLocation>
        <location evidence="1">Membrane</location>
        <topology evidence="1">Multi-pass membrane protein</topology>
    </subcellularLocation>
</comment>
<evidence type="ECO:0000313" key="13">
    <source>
        <dbReference type="Proteomes" id="UP000074294"/>
    </source>
</evidence>
<feature type="transmembrane region" description="Helical" evidence="10">
    <location>
        <begin position="174"/>
        <end position="193"/>
    </location>
</feature>
<keyword evidence="6" id="KW-0378">Hydrolase</keyword>
<dbReference type="InterPro" id="IPR050925">
    <property type="entry name" value="Rhomboid_protease_S54"/>
</dbReference>
<evidence type="ECO:0000256" key="3">
    <source>
        <dbReference type="ARBA" id="ARBA00022692"/>
    </source>
</evidence>
<gene>
    <name evidence="12" type="ORF">APZ16_01500</name>
</gene>
<dbReference type="PANTHER" id="PTHR43731">
    <property type="entry name" value="RHOMBOID PROTEASE"/>
    <property type="match status" value="1"/>
</dbReference>
<keyword evidence="8 10" id="KW-1133">Transmembrane helix</keyword>
<dbReference type="PANTHER" id="PTHR43731:SF14">
    <property type="entry name" value="PRESENILIN-ASSOCIATED RHOMBOID-LIKE PROTEIN, MITOCHONDRIAL"/>
    <property type="match status" value="1"/>
</dbReference>
<keyword evidence="7" id="KW-0862">Zinc</keyword>
<dbReference type="InterPro" id="IPR022764">
    <property type="entry name" value="Peptidase_S54_rhomboid_dom"/>
</dbReference>
<dbReference type="InterPro" id="IPR035896">
    <property type="entry name" value="AN1-like_Znf"/>
</dbReference>
<feature type="domain" description="AN1-type" evidence="11">
    <location>
        <begin position="1"/>
        <end position="44"/>
    </location>
</feature>
<feature type="transmembrane region" description="Helical" evidence="10">
    <location>
        <begin position="199"/>
        <end position="217"/>
    </location>
</feature>
<dbReference type="STRING" id="1776334.APZ16_01500"/>
<feature type="transmembrane region" description="Helical" evidence="10">
    <location>
        <begin position="85"/>
        <end position="108"/>
    </location>
</feature>